<dbReference type="InterPro" id="IPR024072">
    <property type="entry name" value="DHFR-like_dom_sf"/>
</dbReference>
<reference evidence="3" key="1">
    <citation type="journal article" date="2019" name="Int. J. Syst. Evol. Microbiol.">
        <title>The Global Catalogue of Microorganisms (GCM) 10K type strain sequencing project: providing services to taxonomists for standard genome sequencing and annotation.</title>
        <authorList>
            <consortium name="The Broad Institute Genomics Platform"/>
            <consortium name="The Broad Institute Genome Sequencing Center for Infectious Disease"/>
            <person name="Wu L."/>
            <person name="Ma J."/>
        </authorList>
    </citation>
    <scope>NUCLEOTIDE SEQUENCE [LARGE SCALE GENOMIC DNA]</scope>
    <source>
        <strain evidence="3">JCM 17130</strain>
    </source>
</reference>
<dbReference type="SUPFAM" id="SSF53597">
    <property type="entry name" value="Dihydrofolate reductase-like"/>
    <property type="match status" value="1"/>
</dbReference>
<dbReference type="Proteomes" id="UP001597277">
    <property type="component" value="Unassembled WGS sequence"/>
</dbReference>
<dbReference type="Pfam" id="PF01872">
    <property type="entry name" value="RibD_C"/>
    <property type="match status" value="1"/>
</dbReference>
<proteinExistence type="predicted"/>
<accession>A0ABW4L1L1</accession>
<evidence type="ECO:0000313" key="3">
    <source>
        <dbReference type="Proteomes" id="UP001597277"/>
    </source>
</evidence>
<dbReference type="PANTHER" id="PTHR38011">
    <property type="entry name" value="DIHYDROFOLATE REDUCTASE FAMILY PROTEIN (AFU_ORTHOLOGUE AFUA_8G06820)"/>
    <property type="match status" value="1"/>
</dbReference>
<dbReference type="InterPro" id="IPR050765">
    <property type="entry name" value="Riboflavin_Biosynth_HTPR"/>
</dbReference>
<dbReference type="RefSeq" id="WP_388001741.1">
    <property type="nucleotide sequence ID" value="NZ_JBHUEE010000001.1"/>
</dbReference>
<organism evidence="2 3">
    <name type="scientific">Georgenia deserti</name>
    <dbReference type="NCBI Taxonomy" id="2093781"/>
    <lineage>
        <taxon>Bacteria</taxon>
        <taxon>Bacillati</taxon>
        <taxon>Actinomycetota</taxon>
        <taxon>Actinomycetes</taxon>
        <taxon>Micrococcales</taxon>
        <taxon>Bogoriellaceae</taxon>
        <taxon>Georgenia</taxon>
    </lineage>
</organism>
<keyword evidence="3" id="KW-1185">Reference proteome</keyword>
<protein>
    <submittedName>
        <fullName evidence="2">Dihydrofolate reductase family protein</fullName>
    </submittedName>
</protein>
<dbReference type="InterPro" id="IPR002734">
    <property type="entry name" value="RibDG_C"/>
</dbReference>
<evidence type="ECO:0000313" key="2">
    <source>
        <dbReference type="EMBL" id="MFD1716292.1"/>
    </source>
</evidence>
<sequence>MGRIVVTEFVSLDGVAEAPGGEPFRHPSWSLRFDRGDDGEQFKTDEALGAAALLLGRRTYESFAGAWPHMDGPLAEKYNSMPKFVISQTLTEPTWHNTTVLSDGAIPGAAQLRERVDGEIQVPGSLTLVPDLLDHDIVDEIRLMTFPVLLGTGRRLFGEMSDLTAWQLTDSRVVGDGVLLTVYRRRHR</sequence>
<comment type="caution">
    <text evidence="2">The sequence shown here is derived from an EMBL/GenBank/DDBJ whole genome shotgun (WGS) entry which is preliminary data.</text>
</comment>
<feature type="domain" description="Bacterial bifunctional deaminase-reductase C-terminal" evidence="1">
    <location>
        <begin position="4"/>
        <end position="180"/>
    </location>
</feature>
<dbReference type="Gene3D" id="3.40.430.10">
    <property type="entry name" value="Dihydrofolate Reductase, subunit A"/>
    <property type="match status" value="1"/>
</dbReference>
<dbReference type="PANTHER" id="PTHR38011:SF11">
    <property type="entry name" value="2,5-DIAMINO-6-RIBOSYLAMINO-4(3H)-PYRIMIDINONE 5'-PHOSPHATE REDUCTASE"/>
    <property type="match status" value="1"/>
</dbReference>
<evidence type="ECO:0000259" key="1">
    <source>
        <dbReference type="Pfam" id="PF01872"/>
    </source>
</evidence>
<dbReference type="EMBL" id="JBHUEE010000001">
    <property type="protein sequence ID" value="MFD1716292.1"/>
    <property type="molecule type" value="Genomic_DNA"/>
</dbReference>
<name>A0ABW4L1L1_9MICO</name>
<gene>
    <name evidence="2" type="ORF">ACFSE6_00455</name>
</gene>